<feature type="region of interest" description="Disordered" evidence="1">
    <location>
        <begin position="202"/>
        <end position="376"/>
    </location>
</feature>
<feature type="region of interest" description="Disordered" evidence="1">
    <location>
        <begin position="891"/>
        <end position="928"/>
    </location>
</feature>
<dbReference type="Proteomes" id="UP000077521">
    <property type="component" value="Unassembled WGS sequence"/>
</dbReference>
<dbReference type="GO" id="GO:0000164">
    <property type="term" value="C:protein phosphatase type 1 complex"/>
    <property type="evidence" value="ECO:0007669"/>
    <property type="project" value="TreeGrafter"/>
</dbReference>
<protein>
    <submittedName>
        <fullName evidence="2">Uncharacterized protein</fullName>
    </submittedName>
</protein>
<dbReference type="EMBL" id="LWDF02000002">
    <property type="protein sequence ID" value="KAE8260839.1"/>
    <property type="molecule type" value="Genomic_DNA"/>
</dbReference>
<feature type="compositionally biased region" description="Low complexity" evidence="1">
    <location>
        <begin position="1102"/>
        <end position="1135"/>
    </location>
</feature>
<feature type="region of interest" description="Disordered" evidence="1">
    <location>
        <begin position="598"/>
        <end position="626"/>
    </location>
</feature>
<feature type="region of interest" description="Disordered" evidence="1">
    <location>
        <begin position="777"/>
        <end position="862"/>
    </location>
</feature>
<evidence type="ECO:0000313" key="3">
    <source>
        <dbReference type="Proteomes" id="UP000077521"/>
    </source>
</evidence>
<feature type="compositionally biased region" description="Basic residues" evidence="1">
    <location>
        <begin position="206"/>
        <end position="218"/>
    </location>
</feature>
<keyword evidence="3" id="KW-1185">Reference proteome</keyword>
<feature type="compositionally biased region" description="Gly residues" evidence="1">
    <location>
        <begin position="601"/>
        <end position="617"/>
    </location>
</feature>
<feature type="compositionally biased region" description="Low complexity" evidence="1">
    <location>
        <begin position="344"/>
        <end position="355"/>
    </location>
</feature>
<dbReference type="GO" id="GO:2001069">
    <property type="term" value="F:glycogen binding"/>
    <property type="evidence" value="ECO:0007669"/>
    <property type="project" value="TreeGrafter"/>
</dbReference>
<dbReference type="PANTHER" id="PTHR12307:SF36">
    <property type="entry name" value="GLYCOGEN-BINDING SUBUNIT 76A"/>
    <property type="match status" value="1"/>
</dbReference>
<feature type="region of interest" description="Disordered" evidence="1">
    <location>
        <begin position="961"/>
        <end position="1030"/>
    </location>
</feature>
<feature type="region of interest" description="Disordered" evidence="1">
    <location>
        <begin position="99"/>
        <end position="118"/>
    </location>
</feature>
<feature type="compositionally biased region" description="Polar residues" evidence="1">
    <location>
        <begin position="291"/>
        <end position="304"/>
    </location>
</feature>
<accession>A0A177TZ53</accession>
<feature type="region of interest" description="Disordered" evidence="1">
    <location>
        <begin position="1171"/>
        <end position="1229"/>
    </location>
</feature>
<comment type="caution">
    <text evidence="2">The sequence shown here is derived from an EMBL/GenBank/DDBJ whole genome shotgun (WGS) entry which is preliminary data.</text>
</comment>
<dbReference type="InterPro" id="IPR050782">
    <property type="entry name" value="PP1_regulatory_subunit_3"/>
</dbReference>
<feature type="compositionally biased region" description="Polar residues" evidence="1">
    <location>
        <begin position="361"/>
        <end position="376"/>
    </location>
</feature>
<feature type="compositionally biased region" description="Polar residues" evidence="1">
    <location>
        <begin position="1350"/>
        <end position="1364"/>
    </location>
</feature>
<reference evidence="2" key="1">
    <citation type="submission" date="2016-04" db="EMBL/GenBank/DDBJ databases">
        <authorList>
            <person name="Nguyen H.D."/>
            <person name="Samba Siva P."/>
            <person name="Cullis J."/>
            <person name="Levesque C.A."/>
            <person name="Hambleton S."/>
        </authorList>
    </citation>
    <scope>NUCLEOTIDE SEQUENCE</scope>
    <source>
        <strain evidence="2">DAOMC 236416</strain>
    </source>
</reference>
<feature type="compositionally biased region" description="Polar residues" evidence="1">
    <location>
        <begin position="1184"/>
        <end position="1199"/>
    </location>
</feature>
<evidence type="ECO:0000256" key="1">
    <source>
        <dbReference type="SAM" id="MobiDB-lite"/>
    </source>
</evidence>
<dbReference type="Gene3D" id="2.60.40.2440">
    <property type="entry name" value="Carbohydrate binding type-21 domain"/>
    <property type="match status" value="1"/>
</dbReference>
<dbReference type="GO" id="GO:0008157">
    <property type="term" value="F:protein phosphatase 1 binding"/>
    <property type="evidence" value="ECO:0007669"/>
    <property type="project" value="TreeGrafter"/>
</dbReference>
<dbReference type="PANTHER" id="PTHR12307">
    <property type="entry name" value="PROTEIN PHOSPHATASE 1 REGULATORY SUBUNIT"/>
    <property type="match status" value="1"/>
</dbReference>
<reference evidence="2" key="2">
    <citation type="journal article" date="2019" name="IMA Fungus">
        <title>Genome sequencing and comparison of five Tilletia species to identify candidate genes for the detection of regulated species infecting wheat.</title>
        <authorList>
            <person name="Nguyen H.D.T."/>
            <person name="Sultana T."/>
            <person name="Kesanakurti P."/>
            <person name="Hambleton S."/>
        </authorList>
    </citation>
    <scope>NUCLEOTIDE SEQUENCE</scope>
    <source>
        <strain evidence="2">DAOMC 236416</strain>
    </source>
</reference>
<gene>
    <name evidence="2" type="ORF">A4X13_0g86</name>
</gene>
<name>A0A177TZ53_9BASI</name>
<dbReference type="Pfam" id="PF03370">
    <property type="entry name" value="CBM_21"/>
    <property type="match status" value="1"/>
</dbReference>
<feature type="compositionally biased region" description="Low complexity" evidence="1">
    <location>
        <begin position="1011"/>
        <end position="1022"/>
    </location>
</feature>
<dbReference type="PROSITE" id="PS51159">
    <property type="entry name" value="CBM21"/>
    <property type="match status" value="1"/>
</dbReference>
<proteinExistence type="predicted"/>
<feature type="compositionally biased region" description="Low complexity" evidence="1">
    <location>
        <begin position="830"/>
        <end position="845"/>
    </location>
</feature>
<feature type="compositionally biased region" description="Polar residues" evidence="1">
    <location>
        <begin position="317"/>
        <end position="326"/>
    </location>
</feature>
<feature type="compositionally biased region" description="Low complexity" evidence="1">
    <location>
        <begin position="806"/>
        <end position="819"/>
    </location>
</feature>
<feature type="compositionally biased region" description="Polar residues" evidence="1">
    <location>
        <begin position="1065"/>
        <end position="1100"/>
    </location>
</feature>
<dbReference type="GO" id="GO:0005979">
    <property type="term" value="P:regulation of glycogen biosynthetic process"/>
    <property type="evidence" value="ECO:0007669"/>
    <property type="project" value="TreeGrafter"/>
</dbReference>
<feature type="compositionally biased region" description="Low complexity" evidence="1">
    <location>
        <begin position="903"/>
        <end position="928"/>
    </location>
</feature>
<feature type="compositionally biased region" description="Low complexity" evidence="1">
    <location>
        <begin position="275"/>
        <end position="290"/>
    </location>
</feature>
<feature type="compositionally biased region" description="Low complexity" evidence="1">
    <location>
        <begin position="1200"/>
        <end position="1216"/>
    </location>
</feature>
<sequence>MCSEPALVSSIPAHIDLPRPSFVPHQPRCSTPLCLFTLTPPLTSPPLGHYSPFASLSSSSCSSSFASSSTSSPSSSFSNCRSENSNFLTIPTSADPLGPPRCSTYSRTTPRHRRQRSRPSIPISFFSAAIPTPPIPALTSPFDTKPLGLNRGSILNLNLTTHSSINAGVTTAAETLDFLCTTFTTAQLCSAAAAQQTGMLLSSNHGTHHHHHHHHHHASMPFDHQQMHGGFDASSSSSSSSSTGHYAVNATGNGSGSSSSAGNGRTNNRPHGHGHSVSSDSGRPRSVSSRQDSGPSQRTPSQVGVSHDSGLTDEQRLSTLRQQQAQRRPKMVRLTPAVKHLNQSTRSMSASMSPSLGGAVTSASSSINANGESSRPASVVGIASLTGYSSSASSSSSSSAVEADPQVGLTIFIDPKSNGSLANAKVIFPMVGSPPNAPPPPLHPGSRRALAQRAGLQPADGASLQLDLGCISGPSVVSDTSASANSASTLPDLVRKKSGEPVKSSLKHFAQSAFLHRADSSPAAPASFHRAKSVPTTPTSSKAVHFDPVLEHVKVFKHRQRPTAVSRDGSPEHTETETEEEREFPFYQNWRRQVALNAGLGSPGGGSAGSASPGGGSALSTPTGVAGEGATEQLVLRLPNFPSSAKLSVDRDVFLERVFLSDDLRSVKGTVQVRNLAFEKWLAVRFSLDGWATACEVSAEHSESIKGGKSDRFTFSIKLNELLIWGNRGAGSSSSSGEQETKTMLLCLRYNTAGQEFWDNNEGLNYQLDFRLRPVVLPSPGGSGSGSGSGGATSGSARQHRERAESASSASGSGMARAATVTPARTKGHSPGMSPSELGSSSSSSRRPHHRNQHNLEAEELGRSLEKLRAEDHRGMEDDDDDRMPLALRVVVKNRRRSPPVSPGLVTSSSPTTSSSNGGSGGRSSSPSMWAARYDLSESLKNPKTGSRITSAGRQAALDYFSAKPPAPPSSSSSSTGGQQPRAIFIGTSAGGAGNGDVFSPSEAGESPTPGASRGSDGNNSSGSGGNVGGTSLAVPMGMFTTKAGMISPGLGEVIAHLPMSMTMSNGSGTASPSTGGNSPVSETNGGTPDASSNSTTMVMESSPPGSNMTSSSSSSSLNNNNSSHMTSMTTMRSSEANGSRSSMHTTKFYSYPVNRNTLSPAGQLYRLTRGSDERASSPLARTMAQQQQQTSMYSNHSTSSISSISPSPSPSQQSSGRESPVKKDRGSLLGGGVILSSSFLNDSPQNSPISPLNSPNPFSPTLSISSLESEMTTCLASPEDAVVVVSSGGNGNGNGSSSRLSTVEIRVPTPVSDSIEDIHRSLLNMARGESSSVLPISVVATMGVGNPSGGSESNHSSATAGSGSPTLSAVSDSSSSTSSSIKPGSVSSYDELIARFCWNGNDNGTTTSSGTPAVVVVGAGPGAVVVVEETTTTGSDVDGLGGEISSAGGMHIQHVPHRMFASSMGSPTTESGSTTPTIGF</sequence>
<feature type="region of interest" description="Disordered" evidence="1">
    <location>
        <begin position="521"/>
        <end position="545"/>
    </location>
</feature>
<organism evidence="2 3">
    <name type="scientific">Tilletia indica</name>
    <dbReference type="NCBI Taxonomy" id="43049"/>
    <lineage>
        <taxon>Eukaryota</taxon>
        <taxon>Fungi</taxon>
        <taxon>Dikarya</taxon>
        <taxon>Basidiomycota</taxon>
        <taxon>Ustilaginomycotina</taxon>
        <taxon>Exobasidiomycetes</taxon>
        <taxon>Tilletiales</taxon>
        <taxon>Tilletiaceae</taxon>
        <taxon>Tilletia</taxon>
    </lineage>
</organism>
<feature type="region of interest" description="Disordered" evidence="1">
    <location>
        <begin position="1065"/>
        <end position="1143"/>
    </location>
</feature>
<feature type="compositionally biased region" description="Low complexity" evidence="1">
    <location>
        <begin position="249"/>
        <end position="267"/>
    </location>
</feature>
<feature type="compositionally biased region" description="Gly residues" evidence="1">
    <location>
        <begin position="781"/>
        <end position="793"/>
    </location>
</feature>
<dbReference type="InterPro" id="IPR005036">
    <property type="entry name" value="CBM21_dom"/>
</dbReference>
<evidence type="ECO:0000313" key="2">
    <source>
        <dbReference type="EMBL" id="KAE8260839.1"/>
    </source>
</evidence>
<feature type="region of interest" description="Disordered" evidence="1">
    <location>
        <begin position="557"/>
        <end position="584"/>
    </location>
</feature>
<dbReference type="InterPro" id="IPR038175">
    <property type="entry name" value="CBM21_dom_sf"/>
</dbReference>
<feature type="compositionally biased region" description="Low complexity" evidence="1">
    <location>
        <begin position="1365"/>
        <end position="1386"/>
    </location>
</feature>
<feature type="region of interest" description="Disordered" evidence="1">
    <location>
        <begin position="1346"/>
        <end position="1386"/>
    </location>
</feature>